<accession>A0A8T2K2I2</accession>
<reference evidence="1" key="1">
    <citation type="thesis" date="2020" institute="ProQuest LLC" country="789 East Eisenhower Parkway, Ann Arbor, MI, USA">
        <title>Comparative Genomics and Chromosome Evolution.</title>
        <authorList>
            <person name="Mudd A.B."/>
        </authorList>
    </citation>
    <scope>NUCLEOTIDE SEQUENCE</scope>
    <source>
        <strain evidence="1">Female2</strain>
        <tissue evidence="1">Blood</tissue>
    </source>
</reference>
<comment type="caution">
    <text evidence="1">The sequence shown here is derived from an EMBL/GenBank/DDBJ whole genome shotgun (WGS) entry which is preliminary data.</text>
</comment>
<sequence length="87" mass="9499">MKNIKGKTNVLVLGQVLDCLVSKVKLRPAFQTAHGEIPYSKIGLEKNTSIDLFTASEEFLPYAISVNCATSVHNLPANQAYKKGTYA</sequence>
<keyword evidence="2" id="KW-1185">Reference proteome</keyword>
<evidence type="ECO:0000313" key="2">
    <source>
        <dbReference type="Proteomes" id="UP000812440"/>
    </source>
</evidence>
<name>A0A8T2K2I2_9PIPI</name>
<evidence type="ECO:0000313" key="1">
    <source>
        <dbReference type="EMBL" id="KAG8450822.1"/>
    </source>
</evidence>
<gene>
    <name evidence="1" type="ORF">GDO86_003187</name>
</gene>
<dbReference type="Proteomes" id="UP000812440">
    <property type="component" value="Chromosome 2"/>
</dbReference>
<dbReference type="EMBL" id="JAACNH010000002">
    <property type="protein sequence ID" value="KAG8450822.1"/>
    <property type="molecule type" value="Genomic_DNA"/>
</dbReference>
<protein>
    <submittedName>
        <fullName evidence="1">Uncharacterized protein</fullName>
    </submittedName>
</protein>
<organism evidence="1 2">
    <name type="scientific">Hymenochirus boettgeri</name>
    <name type="common">Congo dwarf clawed frog</name>
    <dbReference type="NCBI Taxonomy" id="247094"/>
    <lineage>
        <taxon>Eukaryota</taxon>
        <taxon>Metazoa</taxon>
        <taxon>Chordata</taxon>
        <taxon>Craniata</taxon>
        <taxon>Vertebrata</taxon>
        <taxon>Euteleostomi</taxon>
        <taxon>Amphibia</taxon>
        <taxon>Batrachia</taxon>
        <taxon>Anura</taxon>
        <taxon>Pipoidea</taxon>
        <taxon>Pipidae</taxon>
        <taxon>Pipinae</taxon>
        <taxon>Hymenochirus</taxon>
    </lineage>
</organism>
<dbReference type="AlphaFoldDB" id="A0A8T2K2I2"/>
<proteinExistence type="predicted"/>